<dbReference type="GO" id="GO:0004090">
    <property type="term" value="F:carbonyl reductase (NADPH) activity"/>
    <property type="evidence" value="ECO:0007669"/>
    <property type="project" value="TreeGrafter"/>
</dbReference>
<comment type="subunit">
    <text evidence="2">Homotetramer.</text>
</comment>
<accession>A0A933L6J9</accession>
<evidence type="ECO:0000313" key="5">
    <source>
        <dbReference type="Proteomes" id="UP000782610"/>
    </source>
</evidence>
<evidence type="ECO:0000313" key="4">
    <source>
        <dbReference type="EMBL" id="MBI4924015.1"/>
    </source>
</evidence>
<dbReference type="GO" id="GO:0005997">
    <property type="term" value="P:xylulose metabolic process"/>
    <property type="evidence" value="ECO:0007669"/>
    <property type="project" value="TreeGrafter"/>
</dbReference>
<comment type="similarity">
    <text evidence="1">Belongs to the short-chain dehydrogenases/reductases (SDR) family.</text>
</comment>
<sequence>MSSSAPNFRLDGKRALVTGAGRGIGLAIARAYAAEGAEVTICARTKADIETETAALTSAGLLARALVADVTDVRAFAEHIATLAPFDIFVNNAGTNRPKPLAEVTEDDYDAVIGLNVRAAIFAAKAVTAQMIAGGSGGSIINMSSQMGLVGAANRTLYCASKWAIEGFTKSLAVELGGHGIRVNTICPTFIETPMTRDYFADPQFRSAVLSKIKLGRLGTVDDVTGAAVLLASDASSLITGSAIVIDGGWTAD</sequence>
<name>A0A933L6J9_9HYPH</name>
<evidence type="ECO:0000256" key="2">
    <source>
        <dbReference type="ARBA" id="ARBA00011881"/>
    </source>
</evidence>
<comment type="caution">
    <text evidence="4">The sequence shown here is derived from an EMBL/GenBank/DDBJ whole genome shotgun (WGS) entry which is preliminary data.</text>
</comment>
<dbReference type="InterPro" id="IPR002347">
    <property type="entry name" value="SDR_fam"/>
</dbReference>
<dbReference type="PANTHER" id="PTHR44252:SF3">
    <property type="entry name" value="D-ERYTHRULOSE REDUCTASE-RELATED"/>
    <property type="match status" value="1"/>
</dbReference>
<dbReference type="Pfam" id="PF13561">
    <property type="entry name" value="adh_short_C2"/>
    <property type="match status" value="1"/>
</dbReference>
<dbReference type="AlphaFoldDB" id="A0A933L6J9"/>
<dbReference type="InterPro" id="IPR036291">
    <property type="entry name" value="NAD(P)-bd_dom_sf"/>
</dbReference>
<dbReference type="NCBIfam" id="NF005559">
    <property type="entry name" value="PRK07231.1"/>
    <property type="match status" value="1"/>
</dbReference>
<evidence type="ECO:0000256" key="3">
    <source>
        <dbReference type="ARBA" id="ARBA00022857"/>
    </source>
</evidence>
<dbReference type="PANTHER" id="PTHR44252">
    <property type="entry name" value="D-ERYTHRULOSE REDUCTASE"/>
    <property type="match status" value="1"/>
</dbReference>
<dbReference type="Gene3D" id="3.40.50.720">
    <property type="entry name" value="NAD(P)-binding Rossmann-like Domain"/>
    <property type="match status" value="1"/>
</dbReference>
<protein>
    <submittedName>
        <fullName evidence="4">SDR family oxidoreductase</fullName>
    </submittedName>
</protein>
<dbReference type="EMBL" id="JACRAF010000066">
    <property type="protein sequence ID" value="MBI4924015.1"/>
    <property type="molecule type" value="Genomic_DNA"/>
</dbReference>
<dbReference type="InterPro" id="IPR020904">
    <property type="entry name" value="Sc_DH/Rdtase_CS"/>
</dbReference>
<dbReference type="FunFam" id="3.40.50.720:FF:000084">
    <property type="entry name" value="Short-chain dehydrogenase reductase"/>
    <property type="match status" value="1"/>
</dbReference>
<dbReference type="CDD" id="cd05233">
    <property type="entry name" value="SDR_c"/>
    <property type="match status" value="1"/>
</dbReference>
<proteinExistence type="inferred from homology"/>
<keyword evidence="3" id="KW-0521">NADP</keyword>
<reference evidence="4" key="1">
    <citation type="submission" date="2020-07" db="EMBL/GenBank/DDBJ databases">
        <title>Huge and variable diversity of episymbiotic CPR bacteria and DPANN archaea in groundwater ecosystems.</title>
        <authorList>
            <person name="He C.Y."/>
            <person name="Keren R."/>
            <person name="Whittaker M."/>
            <person name="Farag I.F."/>
            <person name="Doudna J."/>
            <person name="Cate J.H.D."/>
            <person name="Banfield J.F."/>
        </authorList>
    </citation>
    <scope>NUCLEOTIDE SEQUENCE</scope>
    <source>
        <strain evidence="4">NC_groundwater_1586_Pr3_B-0.1um_66_15</strain>
    </source>
</reference>
<evidence type="ECO:0000256" key="1">
    <source>
        <dbReference type="ARBA" id="ARBA00006484"/>
    </source>
</evidence>
<organism evidence="4 5">
    <name type="scientific">Devosia nanyangense</name>
    <dbReference type="NCBI Taxonomy" id="1228055"/>
    <lineage>
        <taxon>Bacteria</taxon>
        <taxon>Pseudomonadati</taxon>
        <taxon>Pseudomonadota</taxon>
        <taxon>Alphaproteobacteria</taxon>
        <taxon>Hyphomicrobiales</taxon>
        <taxon>Devosiaceae</taxon>
        <taxon>Devosia</taxon>
    </lineage>
</organism>
<dbReference type="SUPFAM" id="SSF51735">
    <property type="entry name" value="NAD(P)-binding Rossmann-fold domains"/>
    <property type="match status" value="1"/>
</dbReference>
<dbReference type="GO" id="GO:0006006">
    <property type="term" value="P:glucose metabolic process"/>
    <property type="evidence" value="ECO:0007669"/>
    <property type="project" value="TreeGrafter"/>
</dbReference>
<dbReference type="PRINTS" id="PR00080">
    <property type="entry name" value="SDRFAMILY"/>
</dbReference>
<dbReference type="PRINTS" id="PR00081">
    <property type="entry name" value="GDHRDH"/>
</dbReference>
<dbReference type="PROSITE" id="PS00061">
    <property type="entry name" value="ADH_SHORT"/>
    <property type="match status" value="1"/>
</dbReference>
<gene>
    <name evidence="4" type="ORF">HY834_19960</name>
</gene>
<dbReference type="InterPro" id="IPR051737">
    <property type="entry name" value="L-xylulose/Carbonyl_redctase"/>
</dbReference>
<dbReference type="Proteomes" id="UP000782610">
    <property type="component" value="Unassembled WGS sequence"/>
</dbReference>
<dbReference type="GO" id="GO:0050038">
    <property type="term" value="F:L-xylulose reductase (NADPH) activity"/>
    <property type="evidence" value="ECO:0007669"/>
    <property type="project" value="TreeGrafter"/>
</dbReference>